<accession>A0A8S0PTL2</accession>
<keyword evidence="2" id="KW-0328">Glycosyltransferase</keyword>
<keyword evidence="4" id="KW-0325">Glycoprotein</keyword>
<dbReference type="InterPro" id="IPR007657">
    <property type="entry name" value="Glycosyltransferase_61"/>
</dbReference>
<sequence>MKEEPKRIIFRSTPIILLLILPLICVGVDFVWGNTIHFKRCNSTFVYMFSYPKASTMANFEFLEFTGTQYFSSSETDFSGTVNPTVEEPESLEFLLSRLVRGKDRRNLEATGFACDKTVHSVVCVANQPVRIDTSNMTVYVFSDGVGEQETVVRPYARQEDNLKVITPVHILKGNATSLACLHNHSVPAVIFSSGTTGNVFHEINEIIIPLFITSKHFQSRVLFILEDYKPSFMSKYGKVMSHLSDYVVMNPAANGSVHCFPGSVIGLKYHDNLALNASDIPGGHSMREFRHFLREAFGLRFRHVSQIKKPRLMLLSRRNTRRFLNENEMVMMMEELGFQVIVVARSKMISNLNKFSLLINSCSVLVGAHGAGLTNELFLPSGAVMVQVELLGTEWPSNTYYGDTARPMGVHYLRYKIDPEESTLLKLYGRNHSVITDPGYLFRKGGYRAARTVFLDQQNVRINLARFRNTLVQALSLVTYSNF</sequence>
<keyword evidence="5" id="KW-0812">Transmembrane</keyword>
<dbReference type="OrthoDB" id="529273at2759"/>
<feature type="transmembrane region" description="Helical" evidence="5">
    <location>
        <begin position="12"/>
        <end position="32"/>
    </location>
</feature>
<evidence type="ECO:0000256" key="5">
    <source>
        <dbReference type="SAM" id="Phobius"/>
    </source>
</evidence>
<evidence type="ECO:0000256" key="3">
    <source>
        <dbReference type="ARBA" id="ARBA00022679"/>
    </source>
</evidence>
<evidence type="ECO:0000256" key="4">
    <source>
        <dbReference type="ARBA" id="ARBA00023180"/>
    </source>
</evidence>
<gene>
    <name evidence="7" type="ORF">OLEA9_A118568</name>
</gene>
<dbReference type="GO" id="GO:0000139">
    <property type="term" value="C:Golgi membrane"/>
    <property type="evidence" value="ECO:0007669"/>
    <property type="project" value="UniProtKB-SubCell"/>
</dbReference>
<dbReference type="AlphaFoldDB" id="A0A8S0PTL2"/>
<reference evidence="7 8" key="1">
    <citation type="submission" date="2019-12" db="EMBL/GenBank/DDBJ databases">
        <authorList>
            <person name="Alioto T."/>
            <person name="Alioto T."/>
            <person name="Gomez Garrido J."/>
        </authorList>
    </citation>
    <scope>NUCLEOTIDE SEQUENCE [LARGE SCALE GENOMIC DNA]</scope>
</reference>
<dbReference type="Proteomes" id="UP000594638">
    <property type="component" value="Unassembled WGS sequence"/>
</dbReference>
<feature type="domain" description="Glycosyltransferase 61 catalytic" evidence="6">
    <location>
        <begin position="246"/>
        <end position="387"/>
    </location>
</feature>
<evidence type="ECO:0000256" key="1">
    <source>
        <dbReference type="ARBA" id="ARBA00004323"/>
    </source>
</evidence>
<dbReference type="Gramene" id="OE9A118568T1">
    <property type="protein sequence ID" value="OE9A118568C1"/>
    <property type="gene ID" value="OE9A118568"/>
</dbReference>
<dbReference type="InterPro" id="IPR049625">
    <property type="entry name" value="Glyco_transf_61_cat"/>
</dbReference>
<comment type="subcellular location">
    <subcellularLocation>
        <location evidence="1">Golgi apparatus membrane</location>
        <topology evidence="1">Single-pass type II membrane protein</topology>
    </subcellularLocation>
</comment>
<keyword evidence="5" id="KW-1133">Transmembrane helix</keyword>
<dbReference type="EMBL" id="CACTIH010000174">
    <property type="protein sequence ID" value="CAA2956120.1"/>
    <property type="molecule type" value="Genomic_DNA"/>
</dbReference>
<keyword evidence="5" id="KW-0472">Membrane</keyword>
<evidence type="ECO:0000313" key="8">
    <source>
        <dbReference type="Proteomes" id="UP000594638"/>
    </source>
</evidence>
<comment type="caution">
    <text evidence="7">The sequence shown here is derived from an EMBL/GenBank/DDBJ whole genome shotgun (WGS) entry which is preliminary data.</text>
</comment>
<dbReference type="PANTHER" id="PTHR20961">
    <property type="entry name" value="GLYCOSYLTRANSFERASE"/>
    <property type="match status" value="1"/>
</dbReference>
<keyword evidence="3" id="KW-0808">Transferase</keyword>
<evidence type="ECO:0000256" key="2">
    <source>
        <dbReference type="ARBA" id="ARBA00022676"/>
    </source>
</evidence>
<organism evidence="7 8">
    <name type="scientific">Olea europaea subsp. europaea</name>
    <dbReference type="NCBI Taxonomy" id="158383"/>
    <lineage>
        <taxon>Eukaryota</taxon>
        <taxon>Viridiplantae</taxon>
        <taxon>Streptophyta</taxon>
        <taxon>Embryophyta</taxon>
        <taxon>Tracheophyta</taxon>
        <taxon>Spermatophyta</taxon>
        <taxon>Magnoliopsida</taxon>
        <taxon>eudicotyledons</taxon>
        <taxon>Gunneridae</taxon>
        <taxon>Pentapetalae</taxon>
        <taxon>asterids</taxon>
        <taxon>lamiids</taxon>
        <taxon>Lamiales</taxon>
        <taxon>Oleaceae</taxon>
        <taxon>Oleeae</taxon>
        <taxon>Olea</taxon>
    </lineage>
</organism>
<protein>
    <submittedName>
        <fullName evidence="7">O-linked-mannose beta-1,4-N-acetylglucosaminyltransferase 2-like</fullName>
    </submittedName>
</protein>
<dbReference type="Pfam" id="PF04577">
    <property type="entry name" value="Glyco_transf_61"/>
    <property type="match status" value="1"/>
</dbReference>
<keyword evidence="8" id="KW-1185">Reference proteome</keyword>
<dbReference type="PANTHER" id="PTHR20961:SF108">
    <property type="entry name" value="GLYCOSYLTRANSFERASE"/>
    <property type="match status" value="1"/>
</dbReference>
<name>A0A8S0PTL2_OLEEU</name>
<dbReference type="GO" id="GO:0016763">
    <property type="term" value="F:pentosyltransferase activity"/>
    <property type="evidence" value="ECO:0007669"/>
    <property type="project" value="UniProtKB-ARBA"/>
</dbReference>
<evidence type="ECO:0000259" key="6">
    <source>
        <dbReference type="Pfam" id="PF04577"/>
    </source>
</evidence>
<evidence type="ECO:0000313" key="7">
    <source>
        <dbReference type="EMBL" id="CAA2956120.1"/>
    </source>
</evidence>
<proteinExistence type="predicted"/>